<evidence type="ECO:0000313" key="2">
    <source>
        <dbReference type="EMBL" id="SVA15454.1"/>
    </source>
</evidence>
<dbReference type="EMBL" id="UINC01004589">
    <property type="protein sequence ID" value="SVA15454.1"/>
    <property type="molecule type" value="Genomic_DNA"/>
</dbReference>
<organism evidence="2">
    <name type="scientific">marine metagenome</name>
    <dbReference type="NCBI Taxonomy" id="408172"/>
    <lineage>
        <taxon>unclassified sequences</taxon>
        <taxon>metagenomes</taxon>
        <taxon>ecological metagenomes</taxon>
    </lineage>
</organism>
<gene>
    <name evidence="2" type="ORF">METZ01_LOCUS68308</name>
</gene>
<dbReference type="PANTHER" id="PTHR31340">
    <property type="entry name" value="MITOCHONDRIAL GENOME MAINTENANCE EXONUCLEASE 1"/>
    <property type="match status" value="1"/>
</dbReference>
<reference evidence="2" key="1">
    <citation type="submission" date="2018-05" db="EMBL/GenBank/DDBJ databases">
        <authorList>
            <person name="Lanie J.A."/>
            <person name="Ng W.-L."/>
            <person name="Kazmierczak K.M."/>
            <person name="Andrzejewski T.M."/>
            <person name="Davidsen T.M."/>
            <person name="Wayne K.J."/>
            <person name="Tettelin H."/>
            <person name="Glass J.I."/>
            <person name="Rusch D."/>
            <person name="Podicherti R."/>
            <person name="Tsui H.-C.T."/>
            <person name="Winkler M.E."/>
        </authorList>
    </citation>
    <scope>NUCLEOTIDE SEQUENCE</scope>
</reference>
<proteinExistence type="predicted"/>
<protein>
    <recommendedName>
        <fullName evidence="1">PD-(D/E)XK endonuclease-like domain-containing protein</fullName>
    </recommendedName>
</protein>
<accession>A0A381TI64</accession>
<dbReference type="Pfam" id="PF12705">
    <property type="entry name" value="PDDEXK_1"/>
    <property type="match status" value="1"/>
</dbReference>
<dbReference type="AlphaFoldDB" id="A0A381TI64"/>
<evidence type="ECO:0000259" key="1">
    <source>
        <dbReference type="Pfam" id="PF12705"/>
    </source>
</evidence>
<dbReference type="InterPro" id="IPR011604">
    <property type="entry name" value="PDDEXK-like_dom_sf"/>
</dbReference>
<name>A0A381TI64_9ZZZZ</name>
<dbReference type="GO" id="GO:0006264">
    <property type="term" value="P:mitochondrial DNA replication"/>
    <property type="evidence" value="ECO:0007669"/>
    <property type="project" value="TreeGrafter"/>
</dbReference>
<dbReference type="PANTHER" id="PTHR31340:SF3">
    <property type="entry name" value="MITOCHONDRIAL GENOME MAINTENANCE EXONUCLEASE 1"/>
    <property type="match status" value="1"/>
</dbReference>
<dbReference type="InterPro" id="IPR011335">
    <property type="entry name" value="Restrct_endonuc-II-like"/>
</dbReference>
<dbReference type="SUPFAM" id="SSF52980">
    <property type="entry name" value="Restriction endonuclease-like"/>
    <property type="match status" value="1"/>
</dbReference>
<feature type="domain" description="PD-(D/E)XK endonuclease-like" evidence="1">
    <location>
        <begin position="119"/>
        <end position="175"/>
    </location>
</feature>
<dbReference type="GO" id="GO:0008297">
    <property type="term" value="F:single-stranded DNA exodeoxyribonuclease activity"/>
    <property type="evidence" value="ECO:0007669"/>
    <property type="project" value="TreeGrafter"/>
</dbReference>
<dbReference type="Gene3D" id="3.90.320.10">
    <property type="match status" value="1"/>
</dbReference>
<dbReference type="InterPro" id="IPR038726">
    <property type="entry name" value="PDDEXK_AddAB-type"/>
</dbReference>
<dbReference type="GO" id="GO:0005739">
    <property type="term" value="C:mitochondrion"/>
    <property type="evidence" value="ECO:0007669"/>
    <property type="project" value="TreeGrafter"/>
</dbReference>
<sequence>MTDYSITNSVSVETLKIGRTYFTPNGDFPSITTLLGKTSDNQVWLQKWRDRVGEEEADRISKEATDRGTLIHEYAEKYFNGEDIKPDLVHEKPDVREMTYNLIKAGDRGIDEVWAQEVALWSPSLKYAGRVDLVGLWKGIPTIVDFKTSKKKKNVKQIKDYYVQCAAYAYAHNELFDTDIKQIVILITVENTEPQIFTGNMLNYIPDLKYRINKYYELFRGN</sequence>